<dbReference type="EMBL" id="MU251484">
    <property type="protein sequence ID" value="KAG9233828.1"/>
    <property type="molecule type" value="Genomic_DNA"/>
</dbReference>
<feature type="compositionally biased region" description="Polar residues" evidence="1">
    <location>
        <begin position="1"/>
        <end position="15"/>
    </location>
</feature>
<comment type="caution">
    <text evidence="2">The sequence shown here is derived from an EMBL/GenBank/DDBJ whole genome shotgun (WGS) entry which is preliminary data.</text>
</comment>
<name>A0A9P7YH60_9HELO</name>
<reference evidence="2" key="1">
    <citation type="journal article" date="2021" name="IMA Fungus">
        <title>Genomic characterization of three marine fungi, including Emericellopsis atlantica sp. nov. with signatures of a generalist lifestyle and marine biomass degradation.</title>
        <authorList>
            <person name="Hagestad O.C."/>
            <person name="Hou L."/>
            <person name="Andersen J.H."/>
            <person name="Hansen E.H."/>
            <person name="Altermark B."/>
            <person name="Li C."/>
            <person name="Kuhnert E."/>
            <person name="Cox R.J."/>
            <person name="Crous P.W."/>
            <person name="Spatafora J.W."/>
            <person name="Lail K."/>
            <person name="Amirebrahimi M."/>
            <person name="Lipzen A."/>
            <person name="Pangilinan J."/>
            <person name="Andreopoulos W."/>
            <person name="Hayes R.D."/>
            <person name="Ng V."/>
            <person name="Grigoriev I.V."/>
            <person name="Jackson S.A."/>
            <person name="Sutton T.D.S."/>
            <person name="Dobson A.D.W."/>
            <person name="Rama T."/>
        </authorList>
    </citation>
    <scope>NUCLEOTIDE SEQUENCE</scope>
    <source>
        <strain evidence="2">TRa018bII</strain>
    </source>
</reference>
<sequence length="460" mass="52302">MNSGQQGRPNESDLASSVHRNDYETGNNSTNGGSQHLGNSYYQNHINVVDPHSAEAFRHLFFDSPIVSRPRDWKALYDKARPIKNPLKFYEEVDKARTKKLMLPTLPWKQFEAQVTEEIQRVWRSCKVSHATQASARELVKQRWMEQGIWNDKWDKDIAAVSSWRWKHEEPPDHGADAPKTGSGQNASIPFNQFLYQLSQEYDRLEPEVRSLEGEIPDDIMTRAAEIVTERWGKQNIWTKEWGHIPGRTWMHEKYIEGRDVPASAHHESRGNDEAGEEPALHRLRPTSPILQRPPMHGVTESHPRLLSEEIPPYDLRGTEAEFGPALNISPHIEQRTSSWRAANTPTSSSNTTRRRQPLSLIPEEGYEETFRGVSTSSLRLDPASSPAENDGESTSKSSSVAPPLTGSIVKTRREDERKEPNHARLSLFLWGLGTPRNLLASIVCLLLFIGFQTYALPIE</sequence>
<dbReference type="Proteomes" id="UP000824998">
    <property type="component" value="Unassembled WGS sequence"/>
</dbReference>
<feature type="region of interest" description="Disordered" evidence="1">
    <location>
        <begin position="333"/>
        <end position="418"/>
    </location>
</feature>
<dbReference type="OrthoDB" id="5401786at2759"/>
<organism evidence="2 3">
    <name type="scientific">Amylocarpus encephaloides</name>
    <dbReference type="NCBI Taxonomy" id="45428"/>
    <lineage>
        <taxon>Eukaryota</taxon>
        <taxon>Fungi</taxon>
        <taxon>Dikarya</taxon>
        <taxon>Ascomycota</taxon>
        <taxon>Pezizomycotina</taxon>
        <taxon>Leotiomycetes</taxon>
        <taxon>Helotiales</taxon>
        <taxon>Helotiales incertae sedis</taxon>
        <taxon>Amylocarpus</taxon>
    </lineage>
</organism>
<accession>A0A9P7YH60</accession>
<feature type="region of interest" description="Disordered" evidence="1">
    <location>
        <begin position="262"/>
        <end position="307"/>
    </location>
</feature>
<proteinExistence type="predicted"/>
<keyword evidence="3" id="KW-1185">Reference proteome</keyword>
<feature type="region of interest" description="Disordered" evidence="1">
    <location>
        <begin position="1"/>
        <end position="38"/>
    </location>
</feature>
<gene>
    <name evidence="2" type="ORF">BJ875DRAFT_496331</name>
</gene>
<evidence type="ECO:0000313" key="3">
    <source>
        <dbReference type="Proteomes" id="UP000824998"/>
    </source>
</evidence>
<feature type="compositionally biased region" description="Low complexity" evidence="1">
    <location>
        <begin position="341"/>
        <end position="352"/>
    </location>
</feature>
<feature type="compositionally biased region" description="Basic and acidic residues" evidence="1">
    <location>
        <begin position="262"/>
        <end position="273"/>
    </location>
</feature>
<dbReference type="AlphaFoldDB" id="A0A9P7YH60"/>
<protein>
    <submittedName>
        <fullName evidence="2">Uncharacterized protein</fullName>
    </submittedName>
</protein>
<evidence type="ECO:0000256" key="1">
    <source>
        <dbReference type="SAM" id="MobiDB-lite"/>
    </source>
</evidence>
<evidence type="ECO:0000313" key="2">
    <source>
        <dbReference type="EMBL" id="KAG9233828.1"/>
    </source>
</evidence>
<feature type="compositionally biased region" description="Polar residues" evidence="1">
    <location>
        <begin position="24"/>
        <end position="38"/>
    </location>
</feature>